<keyword evidence="1" id="KW-0472">Membrane</keyword>
<protein>
    <recommendedName>
        <fullName evidence="4">N-acetyltransferase domain-containing protein</fullName>
    </recommendedName>
</protein>
<dbReference type="STRING" id="1125699.HMPREF9194_01441"/>
<gene>
    <name evidence="2" type="ORF">HMPREF9194_01441</name>
</gene>
<dbReference type="RefSeq" id="WP_016525718.1">
    <property type="nucleotide sequence ID" value="NZ_KE332518.1"/>
</dbReference>
<dbReference type="AlphaFoldDB" id="S3KFV4"/>
<evidence type="ECO:0000313" key="3">
    <source>
        <dbReference type="Proteomes" id="UP000014541"/>
    </source>
</evidence>
<keyword evidence="1" id="KW-1133">Transmembrane helix</keyword>
<feature type="transmembrane region" description="Helical" evidence="1">
    <location>
        <begin position="51"/>
        <end position="68"/>
    </location>
</feature>
<dbReference type="EMBL" id="ATFF01000006">
    <property type="protein sequence ID" value="EPF31107.1"/>
    <property type="molecule type" value="Genomic_DNA"/>
</dbReference>
<dbReference type="SUPFAM" id="SSF55729">
    <property type="entry name" value="Acyl-CoA N-acyltransferases (Nat)"/>
    <property type="match status" value="1"/>
</dbReference>
<keyword evidence="1" id="KW-0812">Transmembrane</keyword>
<comment type="caution">
    <text evidence="2">The sequence shown here is derived from an EMBL/GenBank/DDBJ whole genome shotgun (WGS) entry which is preliminary data.</text>
</comment>
<evidence type="ECO:0008006" key="4">
    <source>
        <dbReference type="Google" id="ProtNLM"/>
    </source>
</evidence>
<evidence type="ECO:0000313" key="2">
    <source>
        <dbReference type="EMBL" id="EPF31107.1"/>
    </source>
</evidence>
<proteinExistence type="predicted"/>
<evidence type="ECO:0000256" key="1">
    <source>
        <dbReference type="SAM" id="Phobius"/>
    </source>
</evidence>
<dbReference type="OrthoDB" id="677174at2"/>
<dbReference type="eggNOG" id="COG1246">
    <property type="taxonomic scope" value="Bacteria"/>
</dbReference>
<dbReference type="PATRIC" id="fig|1125699.3.peg.1453"/>
<accession>S3KFV4</accession>
<dbReference type="InterPro" id="IPR016181">
    <property type="entry name" value="Acyl_CoA_acyltransferase"/>
</dbReference>
<keyword evidence="3" id="KW-1185">Reference proteome</keyword>
<reference evidence="2 3" key="1">
    <citation type="submission" date="2013-04" db="EMBL/GenBank/DDBJ databases">
        <title>The Genome Sequence of Treponema maltophilum ATCC 51939.</title>
        <authorList>
            <consortium name="The Broad Institute Genomics Platform"/>
            <person name="Earl A."/>
            <person name="Ward D."/>
            <person name="Feldgarden M."/>
            <person name="Gevers D."/>
            <person name="Leonetti C."/>
            <person name="Blanton J.M."/>
            <person name="Dewhirst F.E."/>
            <person name="Izard J."/>
            <person name="Walker B."/>
            <person name="Young S."/>
            <person name="Zeng Q."/>
            <person name="Gargeya S."/>
            <person name="Fitzgerald M."/>
            <person name="Haas B."/>
            <person name="Abouelleil A."/>
            <person name="Allen A.W."/>
            <person name="Alvarado L."/>
            <person name="Arachchi H.M."/>
            <person name="Berlin A.M."/>
            <person name="Chapman S.B."/>
            <person name="Gainer-Dewar J."/>
            <person name="Goldberg J."/>
            <person name="Griggs A."/>
            <person name="Gujja S."/>
            <person name="Hansen M."/>
            <person name="Howarth C."/>
            <person name="Imamovic A."/>
            <person name="Ireland A."/>
            <person name="Larimer J."/>
            <person name="McCowan C."/>
            <person name="Murphy C."/>
            <person name="Pearson M."/>
            <person name="Poon T.W."/>
            <person name="Priest M."/>
            <person name="Roberts A."/>
            <person name="Saif S."/>
            <person name="Shea T."/>
            <person name="Sisk P."/>
            <person name="Sykes S."/>
            <person name="Wortman J."/>
            <person name="Nusbaum C."/>
            <person name="Birren B."/>
        </authorList>
    </citation>
    <scope>NUCLEOTIDE SEQUENCE [LARGE SCALE GENOMIC DNA]</scope>
    <source>
        <strain evidence="2 3">ATCC 51939</strain>
    </source>
</reference>
<sequence length="213" mass="24315">MNAIQILGYAASLIVFISLMMKSLAKLRVLNAAGSLLFVVFALATDSLPTAFLNMGIVVIDVFYFIRMTRVKDNFEIMTVQKDNEIVRRFYRTNKKELDALFGEASFVKSEKIALFFRNDDIAGLLAYSSVVLPPQADSSVPESAAEILIDFVVPKYRDFAVGRHFFVKDVSFWKEQGYTCLLSNVPDKRHIPYLERLGFERQNDFTVWKKSL</sequence>
<name>S3KFV4_TREMA</name>
<dbReference type="HOGENOM" id="CLU_111897_0_0_12"/>
<dbReference type="Proteomes" id="UP000014541">
    <property type="component" value="Unassembled WGS sequence"/>
</dbReference>
<feature type="transmembrane region" description="Helical" evidence="1">
    <location>
        <begin position="6"/>
        <end position="22"/>
    </location>
</feature>
<organism evidence="2 3">
    <name type="scientific">Treponema maltophilum ATCC 51939</name>
    <dbReference type="NCBI Taxonomy" id="1125699"/>
    <lineage>
        <taxon>Bacteria</taxon>
        <taxon>Pseudomonadati</taxon>
        <taxon>Spirochaetota</taxon>
        <taxon>Spirochaetia</taxon>
        <taxon>Spirochaetales</taxon>
        <taxon>Treponemataceae</taxon>
        <taxon>Treponema</taxon>
    </lineage>
</organism>